<dbReference type="OMA" id="SQTNLEC"/>
<reference evidence="1" key="1">
    <citation type="submission" date="2021-01" db="EMBL/GenBank/DDBJ databases">
        <authorList>
            <consortium name="Genoscope - CEA"/>
            <person name="William W."/>
        </authorList>
    </citation>
    <scope>NUCLEOTIDE SEQUENCE</scope>
</reference>
<dbReference type="Proteomes" id="UP000688137">
    <property type="component" value="Unassembled WGS sequence"/>
</dbReference>
<keyword evidence="2" id="KW-1185">Reference proteome</keyword>
<proteinExistence type="predicted"/>
<dbReference type="AlphaFoldDB" id="A0A8S1LUL7"/>
<comment type="caution">
    <text evidence="1">The sequence shown here is derived from an EMBL/GenBank/DDBJ whole genome shotgun (WGS) entry which is preliminary data.</text>
</comment>
<sequence length="96" mass="11284">MISEFDFNYYPLQLYDLQIPLTSQILCENFNENEASARKLRVSSQCLIQKKKIRRKQKRPSLLKIDETARDVKIYSLGPSQTNLECTNDDQKQIND</sequence>
<dbReference type="EMBL" id="CAJJDM010000038">
    <property type="protein sequence ID" value="CAD8066284.1"/>
    <property type="molecule type" value="Genomic_DNA"/>
</dbReference>
<organism evidence="1 2">
    <name type="scientific">Paramecium primaurelia</name>
    <dbReference type="NCBI Taxonomy" id="5886"/>
    <lineage>
        <taxon>Eukaryota</taxon>
        <taxon>Sar</taxon>
        <taxon>Alveolata</taxon>
        <taxon>Ciliophora</taxon>
        <taxon>Intramacronucleata</taxon>
        <taxon>Oligohymenophorea</taxon>
        <taxon>Peniculida</taxon>
        <taxon>Parameciidae</taxon>
        <taxon>Paramecium</taxon>
    </lineage>
</organism>
<accession>A0A8S1LUL7</accession>
<evidence type="ECO:0000313" key="2">
    <source>
        <dbReference type="Proteomes" id="UP000688137"/>
    </source>
</evidence>
<gene>
    <name evidence="1" type="ORF">PPRIM_AZ9-3.1.T0390011</name>
</gene>
<evidence type="ECO:0000313" key="1">
    <source>
        <dbReference type="EMBL" id="CAD8066284.1"/>
    </source>
</evidence>
<protein>
    <submittedName>
        <fullName evidence="1">Uncharacterized protein</fullName>
    </submittedName>
</protein>
<name>A0A8S1LUL7_PARPR</name>